<feature type="transmembrane region" description="Helical" evidence="11">
    <location>
        <begin position="193"/>
        <end position="212"/>
    </location>
</feature>
<comment type="similarity">
    <text evidence="3 11">Belongs to the UbiA prenyltransferase family.</text>
</comment>
<feature type="transmembrane region" description="Helical" evidence="11">
    <location>
        <begin position="68"/>
        <end position="92"/>
    </location>
</feature>
<keyword evidence="8 11" id="KW-0812">Transmembrane</keyword>
<proteinExistence type="inferred from homology"/>
<evidence type="ECO:0000256" key="7">
    <source>
        <dbReference type="ARBA" id="ARBA00022688"/>
    </source>
</evidence>
<comment type="pathway">
    <text evidence="11">Cofactor biosynthesis; ubiquinone biosynthesis.</text>
</comment>
<evidence type="ECO:0000256" key="8">
    <source>
        <dbReference type="ARBA" id="ARBA00022692"/>
    </source>
</evidence>
<dbReference type="PROSITE" id="PS00943">
    <property type="entry name" value="UBIA"/>
    <property type="match status" value="1"/>
</dbReference>
<evidence type="ECO:0000256" key="12">
    <source>
        <dbReference type="NCBIfam" id="TIGR01474"/>
    </source>
</evidence>
<evidence type="ECO:0000256" key="3">
    <source>
        <dbReference type="ARBA" id="ARBA00005985"/>
    </source>
</evidence>
<dbReference type="InterPro" id="IPR039653">
    <property type="entry name" value="Prenyltransferase"/>
</dbReference>
<dbReference type="Gene3D" id="1.10.357.140">
    <property type="entry name" value="UbiA prenyltransferase"/>
    <property type="match status" value="1"/>
</dbReference>
<dbReference type="Pfam" id="PF01040">
    <property type="entry name" value="UbiA"/>
    <property type="match status" value="1"/>
</dbReference>
<gene>
    <name evidence="11" type="primary">ubiA</name>
    <name evidence="13" type="ORF">SAMN05216548_101186</name>
</gene>
<feature type="transmembrane region" description="Helical" evidence="11">
    <location>
        <begin position="139"/>
        <end position="157"/>
    </location>
</feature>
<evidence type="ECO:0000313" key="14">
    <source>
        <dbReference type="Proteomes" id="UP000199647"/>
    </source>
</evidence>
<evidence type="ECO:0000256" key="5">
    <source>
        <dbReference type="ARBA" id="ARBA00022519"/>
    </source>
</evidence>
<dbReference type="HAMAP" id="MF_01635">
    <property type="entry name" value="UbiA"/>
    <property type="match status" value="1"/>
</dbReference>
<keyword evidence="9 11" id="KW-1133">Transmembrane helix</keyword>
<feature type="transmembrane region" description="Helical" evidence="11">
    <location>
        <begin position="166"/>
        <end position="187"/>
    </location>
</feature>
<dbReference type="EC" id="2.5.1.39" evidence="11 12"/>
<dbReference type="InterPro" id="IPR006370">
    <property type="entry name" value="HB_polyprenyltransferase-like"/>
</dbReference>
<feature type="transmembrane region" description="Helical" evidence="11">
    <location>
        <begin position="41"/>
        <end position="62"/>
    </location>
</feature>
<comment type="cofactor">
    <cofactor evidence="1 11">
        <name>Mg(2+)</name>
        <dbReference type="ChEBI" id="CHEBI:18420"/>
    </cofactor>
</comment>
<dbReference type="FunFam" id="1.10.357.140:FF:000003">
    <property type="entry name" value="4-hydroxybenzoate polyprenyltransferase, mitochondrial"/>
    <property type="match status" value="1"/>
</dbReference>
<dbReference type="CDD" id="cd13959">
    <property type="entry name" value="PT_UbiA_COQ2"/>
    <property type="match status" value="1"/>
</dbReference>
<evidence type="ECO:0000313" key="13">
    <source>
        <dbReference type="EMBL" id="SEP65185.1"/>
    </source>
</evidence>
<comment type="subcellular location">
    <subcellularLocation>
        <location evidence="11">Cell inner membrane</location>
        <topology evidence="11">Multi-pass membrane protein</topology>
    </subcellularLocation>
    <subcellularLocation>
        <location evidence="2">Membrane</location>
        <topology evidence="2">Multi-pass membrane protein</topology>
    </subcellularLocation>
</comment>
<dbReference type="EMBL" id="FOFG01000001">
    <property type="protein sequence ID" value="SEP65185.1"/>
    <property type="molecule type" value="Genomic_DNA"/>
</dbReference>
<dbReference type="PANTHER" id="PTHR11048:SF28">
    <property type="entry name" value="4-HYDROXYBENZOATE POLYPRENYLTRANSFERASE, MITOCHONDRIAL"/>
    <property type="match status" value="1"/>
</dbReference>
<dbReference type="AlphaFoldDB" id="A0A1H8ZLD9"/>
<evidence type="ECO:0000256" key="4">
    <source>
        <dbReference type="ARBA" id="ARBA00022475"/>
    </source>
</evidence>
<keyword evidence="7 11" id="KW-0831">Ubiquinone biosynthesis</keyword>
<dbReference type="FunFam" id="1.20.120.1780:FF:000001">
    <property type="entry name" value="4-hydroxybenzoate octaprenyltransferase"/>
    <property type="match status" value="1"/>
</dbReference>
<keyword evidence="14" id="KW-1185">Reference proteome</keyword>
<evidence type="ECO:0000256" key="6">
    <source>
        <dbReference type="ARBA" id="ARBA00022679"/>
    </source>
</evidence>
<dbReference type="OrthoDB" id="9782418at2"/>
<dbReference type="Proteomes" id="UP000199647">
    <property type="component" value="Unassembled WGS sequence"/>
</dbReference>
<evidence type="ECO:0000256" key="1">
    <source>
        <dbReference type="ARBA" id="ARBA00001946"/>
    </source>
</evidence>
<dbReference type="InterPro" id="IPR030470">
    <property type="entry name" value="UbiA_prenylTrfase_CS"/>
</dbReference>
<feature type="transmembrane region" description="Helical" evidence="11">
    <location>
        <begin position="113"/>
        <end position="133"/>
    </location>
</feature>
<dbReference type="GO" id="GO:0006744">
    <property type="term" value="P:ubiquinone biosynthetic process"/>
    <property type="evidence" value="ECO:0007669"/>
    <property type="project" value="UniProtKB-UniRule"/>
</dbReference>
<keyword evidence="11" id="KW-0460">Magnesium</keyword>
<dbReference type="GO" id="GO:0008412">
    <property type="term" value="F:4-hydroxybenzoate polyprenyltransferase activity"/>
    <property type="evidence" value="ECO:0007669"/>
    <property type="project" value="UniProtKB-UniRule"/>
</dbReference>
<name>A0A1H8ZLD9_9HYPH</name>
<evidence type="ECO:0000256" key="2">
    <source>
        <dbReference type="ARBA" id="ARBA00004141"/>
    </source>
</evidence>
<evidence type="ECO:0000256" key="10">
    <source>
        <dbReference type="ARBA" id="ARBA00023136"/>
    </source>
</evidence>
<dbReference type="STRING" id="1855383.SAMN05216548_101186"/>
<dbReference type="UniPathway" id="UPA00232"/>
<accession>A0A1H8ZLD9</accession>
<dbReference type="InterPro" id="IPR000537">
    <property type="entry name" value="UbiA_prenyltransferase"/>
</dbReference>
<reference evidence="13 14" key="1">
    <citation type="submission" date="2016-10" db="EMBL/GenBank/DDBJ databases">
        <authorList>
            <person name="de Groot N.N."/>
        </authorList>
    </citation>
    <scope>NUCLEOTIDE SEQUENCE [LARGE SCALE GENOMIC DNA]</scope>
    <source>
        <strain evidence="13 14">A52C2</strain>
    </source>
</reference>
<evidence type="ECO:0000256" key="11">
    <source>
        <dbReference type="HAMAP-Rule" id="MF_01635"/>
    </source>
</evidence>
<comment type="function">
    <text evidence="11">Catalyzes the prenylation of para-hydroxybenzoate (PHB) with an all-trans polyprenyl group. Mediates the second step in the final reaction sequence of ubiquinone-8 (UQ-8) biosynthesis, which is the condensation of the polyisoprenoid side chain with PHB, generating the first membrane-bound Q intermediate 3-octaprenyl-4-hydroxybenzoate.</text>
</comment>
<dbReference type="RefSeq" id="WP_092494712.1">
    <property type="nucleotide sequence ID" value="NZ_FOFG01000001.1"/>
</dbReference>
<organism evidence="13 14">
    <name type="scientific">Faunimonas pinastri</name>
    <dbReference type="NCBI Taxonomy" id="1855383"/>
    <lineage>
        <taxon>Bacteria</taxon>
        <taxon>Pseudomonadati</taxon>
        <taxon>Pseudomonadota</taxon>
        <taxon>Alphaproteobacteria</taxon>
        <taxon>Hyphomicrobiales</taxon>
        <taxon>Afifellaceae</taxon>
        <taxon>Faunimonas</taxon>
    </lineage>
</organism>
<feature type="transmembrane region" description="Helical" evidence="11">
    <location>
        <begin position="298"/>
        <end position="315"/>
    </location>
</feature>
<dbReference type="GO" id="GO:0005886">
    <property type="term" value="C:plasma membrane"/>
    <property type="evidence" value="ECO:0007669"/>
    <property type="project" value="UniProtKB-SubCell"/>
</dbReference>
<dbReference type="InterPro" id="IPR044878">
    <property type="entry name" value="UbiA_sf"/>
</dbReference>
<dbReference type="NCBIfam" id="TIGR01474">
    <property type="entry name" value="ubiA_proteo"/>
    <property type="match status" value="1"/>
</dbReference>
<dbReference type="PANTHER" id="PTHR11048">
    <property type="entry name" value="PRENYLTRANSFERASES"/>
    <property type="match status" value="1"/>
</dbReference>
<evidence type="ECO:0000256" key="9">
    <source>
        <dbReference type="ARBA" id="ARBA00022989"/>
    </source>
</evidence>
<keyword evidence="4 11" id="KW-1003">Cell membrane</keyword>
<comment type="catalytic activity">
    <reaction evidence="11">
        <text>all-trans-octaprenyl diphosphate + 4-hydroxybenzoate = 4-hydroxy-3-(all-trans-octaprenyl)benzoate + diphosphate</text>
        <dbReference type="Rhea" id="RHEA:27782"/>
        <dbReference type="ChEBI" id="CHEBI:1617"/>
        <dbReference type="ChEBI" id="CHEBI:17879"/>
        <dbReference type="ChEBI" id="CHEBI:33019"/>
        <dbReference type="ChEBI" id="CHEBI:57711"/>
        <dbReference type="EC" id="2.5.1.39"/>
    </reaction>
</comment>
<keyword evidence="10 11" id="KW-0472">Membrane</keyword>
<protein>
    <recommendedName>
        <fullName evidence="11 12">4-hydroxybenzoate octaprenyltransferase</fullName>
        <ecNumber evidence="11 12">2.5.1.39</ecNumber>
    </recommendedName>
    <alternativeName>
        <fullName evidence="11">4-HB polyprenyltransferase</fullName>
    </alternativeName>
</protein>
<keyword evidence="6 11" id="KW-0808">Transferase</keyword>
<sequence>MVKIALADRVLPDARPANWLDRYAPDWLKPYGKLARWDRPIGWWLLLWPCWWSAALAAIAGGQGWPNLWHLVLFMIGAIAMRGAGCTYNDIVDRDLDAGVERTRMRPIPSGAVTSRQAVLFLVCQALLGLVVLLQFNRFTVLLGIGSLVTVAVYPFMKRVTDWPQLFLGFAFSWGAFLGWSAVFGRLDWAPVLVYFAAILWTIGYDTIYALQDKEDDALIGIRSTARLFGDRSRAAIAGFDAGAIVLLAVAFALAGAGSVAFAGLVVAAVHITWQLVTLDPENPENCLFRFKANSHTGWIVFAGLVLDALIRFSGVL</sequence>
<dbReference type="Gene3D" id="1.20.120.1780">
    <property type="entry name" value="UbiA prenyltransferase"/>
    <property type="match status" value="1"/>
</dbReference>
<keyword evidence="5 11" id="KW-0997">Cell inner membrane</keyword>